<feature type="coiled-coil region" evidence="1">
    <location>
        <begin position="199"/>
        <end position="283"/>
    </location>
</feature>
<feature type="compositionally biased region" description="Polar residues" evidence="2">
    <location>
        <begin position="602"/>
        <end position="613"/>
    </location>
</feature>
<feature type="region of interest" description="Disordered" evidence="2">
    <location>
        <begin position="291"/>
        <end position="365"/>
    </location>
</feature>
<evidence type="ECO:0000313" key="4">
    <source>
        <dbReference type="Proteomes" id="UP000799439"/>
    </source>
</evidence>
<dbReference type="OrthoDB" id="5343018at2759"/>
<proteinExistence type="predicted"/>
<dbReference type="EMBL" id="ML996087">
    <property type="protein sequence ID" value="KAF2151725.1"/>
    <property type="molecule type" value="Genomic_DNA"/>
</dbReference>
<feature type="region of interest" description="Disordered" evidence="2">
    <location>
        <begin position="380"/>
        <end position="401"/>
    </location>
</feature>
<feature type="compositionally biased region" description="Polar residues" evidence="2">
    <location>
        <begin position="583"/>
        <end position="592"/>
    </location>
</feature>
<keyword evidence="1" id="KW-0175">Coiled coil</keyword>
<keyword evidence="4" id="KW-1185">Reference proteome</keyword>
<accession>A0A9P4MEX6</accession>
<comment type="caution">
    <text evidence="3">The sequence shown here is derived from an EMBL/GenBank/DDBJ whole genome shotgun (WGS) entry which is preliminary data.</text>
</comment>
<feature type="compositionally biased region" description="Polar residues" evidence="2">
    <location>
        <begin position="1"/>
        <end position="20"/>
    </location>
</feature>
<protein>
    <submittedName>
        <fullName evidence="3">Uncharacterized protein</fullName>
    </submittedName>
</protein>
<gene>
    <name evidence="3" type="ORF">K461DRAFT_321906</name>
</gene>
<feature type="compositionally biased region" description="Low complexity" evidence="2">
    <location>
        <begin position="340"/>
        <end position="351"/>
    </location>
</feature>
<evidence type="ECO:0000313" key="3">
    <source>
        <dbReference type="EMBL" id="KAF2151725.1"/>
    </source>
</evidence>
<feature type="compositionally biased region" description="Polar residues" evidence="2">
    <location>
        <begin position="143"/>
        <end position="158"/>
    </location>
</feature>
<evidence type="ECO:0000256" key="1">
    <source>
        <dbReference type="SAM" id="Coils"/>
    </source>
</evidence>
<feature type="region of interest" description="Disordered" evidence="2">
    <location>
        <begin position="128"/>
        <end position="158"/>
    </location>
</feature>
<evidence type="ECO:0000256" key="2">
    <source>
        <dbReference type="SAM" id="MobiDB-lite"/>
    </source>
</evidence>
<sequence length="826" mass="91480">METTPITIDVSDPSSGSKANRQAKKLQLRKAGFKARDMPARNITPRRNESWSRSNISASWGSKVAPLMDVDSVSEIQAPSSVLREINNSTRRRKKQTRPRVDDTVFVYQDENSIASPKVSNYADIDSRLEDSPRCGTPGSPAKTRSPNKGTPSNRLRRQSVSIDTVKYIEHLEAELAAAQTQLSSMNSPTVLQARSLKMRTLNAETRALQDEVSEWERRFHERVQEEIEERTKIESALKSRIRLMEGDVNDYMQKIQDLQTQLEKSKDNITAAESANIELERRIDAISGLVASPKRGGRERSNSAARKRHARQRSMLPRFPTSGSISLKLPSRVQEEADAPTTPTTLLPDPMASAGAEKRGGLRSPNLAINKEALDALTGADGTPLVTPAEKDPGSSGSKHFSWATPECYTSLESVAAASTGKPSRRMRRFHAGTVMPKPLLLPSTTSCAYASPASAPVLQKEETPPSFPFPELSHLAGMPITRNFDCLLSPMPGNGRRRALTCIEDVAAAMRRASNPFLSPMPYPAAMATSASRPSTSSSAVTDSDCTVVEDLSSLGPPPVGRNLFDELQRVRETDTTDIDSFSFQPCESVHTTEAERPSTAGSNRSPSYGSTARCVGLRKRAWTCHHRTFSDQTGLLALRSAVDERDEDGNAGDDEGDHGFFALVADVFRQTYDTARQCLMYAQSITIRSATVQRLQWWLVQVFLGPMATRRMMATSMRQGRRQRRTRHIEALSGAPPTRRSYSQRHALGPNIWIDGINGRELQVARPRPHYYGMVELPMNWIQKHSPWLWIRFSLALLFAIGAAIRDGPSVVMGLQEEEDKIE</sequence>
<name>A0A9P4MEX6_9PEZI</name>
<feature type="region of interest" description="Disordered" evidence="2">
    <location>
        <begin position="583"/>
        <end position="613"/>
    </location>
</feature>
<organism evidence="3 4">
    <name type="scientific">Myriangium duriaei CBS 260.36</name>
    <dbReference type="NCBI Taxonomy" id="1168546"/>
    <lineage>
        <taxon>Eukaryota</taxon>
        <taxon>Fungi</taxon>
        <taxon>Dikarya</taxon>
        <taxon>Ascomycota</taxon>
        <taxon>Pezizomycotina</taxon>
        <taxon>Dothideomycetes</taxon>
        <taxon>Dothideomycetidae</taxon>
        <taxon>Myriangiales</taxon>
        <taxon>Myriangiaceae</taxon>
        <taxon>Myriangium</taxon>
    </lineage>
</organism>
<reference evidence="3" key="1">
    <citation type="journal article" date="2020" name="Stud. Mycol.">
        <title>101 Dothideomycetes genomes: a test case for predicting lifestyles and emergence of pathogens.</title>
        <authorList>
            <person name="Haridas S."/>
            <person name="Albert R."/>
            <person name="Binder M."/>
            <person name="Bloem J."/>
            <person name="Labutti K."/>
            <person name="Salamov A."/>
            <person name="Andreopoulos B."/>
            <person name="Baker S."/>
            <person name="Barry K."/>
            <person name="Bills G."/>
            <person name="Bluhm B."/>
            <person name="Cannon C."/>
            <person name="Castanera R."/>
            <person name="Culley D."/>
            <person name="Daum C."/>
            <person name="Ezra D."/>
            <person name="Gonzalez J."/>
            <person name="Henrissat B."/>
            <person name="Kuo A."/>
            <person name="Liang C."/>
            <person name="Lipzen A."/>
            <person name="Lutzoni F."/>
            <person name="Magnuson J."/>
            <person name="Mondo S."/>
            <person name="Nolan M."/>
            <person name="Ohm R."/>
            <person name="Pangilinan J."/>
            <person name="Park H.-J."/>
            <person name="Ramirez L."/>
            <person name="Alfaro M."/>
            <person name="Sun H."/>
            <person name="Tritt A."/>
            <person name="Yoshinaga Y."/>
            <person name="Zwiers L.-H."/>
            <person name="Turgeon B."/>
            <person name="Goodwin S."/>
            <person name="Spatafora J."/>
            <person name="Crous P."/>
            <person name="Grigoriev I."/>
        </authorList>
    </citation>
    <scope>NUCLEOTIDE SEQUENCE</scope>
    <source>
        <strain evidence="3">CBS 260.36</strain>
    </source>
</reference>
<feature type="compositionally biased region" description="Basic residues" evidence="2">
    <location>
        <begin position="21"/>
        <end position="30"/>
    </location>
</feature>
<feature type="region of interest" description="Disordered" evidence="2">
    <location>
        <begin position="1"/>
        <end position="30"/>
    </location>
</feature>
<dbReference type="AlphaFoldDB" id="A0A9P4MEX6"/>
<dbReference type="Proteomes" id="UP000799439">
    <property type="component" value="Unassembled WGS sequence"/>
</dbReference>